<dbReference type="RefSeq" id="WP_169229584.1">
    <property type="nucleotide sequence ID" value="NZ_JABBGF010000001.1"/>
</dbReference>
<gene>
    <name evidence="1" type="ORF">HHL20_02350</name>
</gene>
<keyword evidence="2" id="KW-1185">Reference proteome</keyword>
<name>A0A7Y0A3W6_9FLAO</name>
<proteinExistence type="predicted"/>
<reference evidence="1 2" key="1">
    <citation type="submission" date="2020-04" db="EMBL/GenBank/DDBJ databases">
        <title>Chryseobacterium sp. RJ-7-14 sp. nov., isolated from Jeju soil.</title>
        <authorList>
            <person name="Dahal R.H."/>
            <person name="Chaudhary D.K."/>
        </authorList>
    </citation>
    <scope>NUCLEOTIDE SEQUENCE [LARGE SCALE GENOMIC DNA]</scope>
    <source>
        <strain evidence="1 2">RJ-7-14</strain>
    </source>
</reference>
<sequence length="283" mass="33713">MSIFHAQKRKKVDTVYVYENVVVYDTVYLLKPIRIKPNKLLLLKPKVEEKFVRNIYNEELEKQRTKNRIRKQRSGIFEYGIEAGFGIKNSGWTRAVSTERVQFGENVNIWVSRNIFSPQVFMMLSAGIYRWNSTFDIDASKDDTILNGFYFAQDHQPLLFQRFNNKHFEYAFQMKLVYEWKNIRPFAGVLVNRNTYKMQFLVPENNVLDKLDDFKSNQTNLGFSFGIQYRLFRKLLLSLEYQQYRMKNVSLKNSTFDFDIFKTNNTFAERKVNFGISYVISGR</sequence>
<evidence type="ECO:0000313" key="1">
    <source>
        <dbReference type="EMBL" id="NML56176.1"/>
    </source>
</evidence>
<protein>
    <recommendedName>
        <fullName evidence="3">Outer membrane protein beta-barrel domain-containing protein</fullName>
    </recommendedName>
</protein>
<comment type="caution">
    <text evidence="1">The sequence shown here is derived from an EMBL/GenBank/DDBJ whole genome shotgun (WGS) entry which is preliminary data.</text>
</comment>
<dbReference type="EMBL" id="JABBGF010000001">
    <property type="protein sequence ID" value="NML56176.1"/>
    <property type="molecule type" value="Genomic_DNA"/>
</dbReference>
<evidence type="ECO:0000313" key="2">
    <source>
        <dbReference type="Proteomes" id="UP000552615"/>
    </source>
</evidence>
<accession>A0A7Y0A3W6</accession>
<dbReference type="InterPro" id="IPR011250">
    <property type="entry name" value="OMP/PagP_B-barrel"/>
</dbReference>
<dbReference type="Proteomes" id="UP000552615">
    <property type="component" value="Unassembled WGS sequence"/>
</dbReference>
<dbReference type="SUPFAM" id="SSF56925">
    <property type="entry name" value="OMPA-like"/>
    <property type="match status" value="1"/>
</dbReference>
<evidence type="ECO:0008006" key="3">
    <source>
        <dbReference type="Google" id="ProtNLM"/>
    </source>
</evidence>
<dbReference type="AlphaFoldDB" id="A0A7Y0A3W6"/>
<organism evidence="1 2">
    <name type="scientific">Chryseobacterium cheonjiense</name>
    <dbReference type="NCBI Taxonomy" id="2728845"/>
    <lineage>
        <taxon>Bacteria</taxon>
        <taxon>Pseudomonadati</taxon>
        <taxon>Bacteroidota</taxon>
        <taxon>Flavobacteriia</taxon>
        <taxon>Flavobacteriales</taxon>
        <taxon>Weeksellaceae</taxon>
        <taxon>Chryseobacterium group</taxon>
        <taxon>Chryseobacterium</taxon>
    </lineage>
</organism>